<gene>
    <name evidence="1" type="ORF">TWF481_002800</name>
</gene>
<name>A0AAV9VT00_9PEZI</name>
<reference evidence="1 2" key="1">
    <citation type="submission" date="2023-08" db="EMBL/GenBank/DDBJ databases">
        <authorList>
            <person name="Palmer J.M."/>
        </authorList>
    </citation>
    <scope>NUCLEOTIDE SEQUENCE [LARGE SCALE GENOMIC DNA]</scope>
    <source>
        <strain evidence="1 2">TWF481</strain>
    </source>
</reference>
<comment type="caution">
    <text evidence="1">The sequence shown here is derived from an EMBL/GenBank/DDBJ whole genome shotgun (WGS) entry which is preliminary data.</text>
</comment>
<dbReference type="AlphaFoldDB" id="A0AAV9VT00"/>
<proteinExistence type="predicted"/>
<evidence type="ECO:0008006" key="3">
    <source>
        <dbReference type="Google" id="ProtNLM"/>
    </source>
</evidence>
<evidence type="ECO:0000313" key="2">
    <source>
        <dbReference type="Proteomes" id="UP001370758"/>
    </source>
</evidence>
<accession>A0AAV9VT00</accession>
<organism evidence="1 2">
    <name type="scientific">Arthrobotrys musiformis</name>
    <dbReference type="NCBI Taxonomy" id="47236"/>
    <lineage>
        <taxon>Eukaryota</taxon>
        <taxon>Fungi</taxon>
        <taxon>Dikarya</taxon>
        <taxon>Ascomycota</taxon>
        <taxon>Pezizomycotina</taxon>
        <taxon>Orbiliomycetes</taxon>
        <taxon>Orbiliales</taxon>
        <taxon>Orbiliaceae</taxon>
        <taxon>Arthrobotrys</taxon>
    </lineage>
</organism>
<evidence type="ECO:0000313" key="1">
    <source>
        <dbReference type="EMBL" id="KAK6495753.1"/>
    </source>
</evidence>
<protein>
    <recommendedName>
        <fullName evidence="3">Myb-like domain-containing protein</fullName>
    </recommendedName>
</protein>
<keyword evidence="2" id="KW-1185">Reference proteome</keyword>
<dbReference type="Proteomes" id="UP001370758">
    <property type="component" value="Unassembled WGS sequence"/>
</dbReference>
<sequence>MNHSDFTYNCYSGSHQNNLPEDGLTNWLYDNNLFAKSDTVYRIEPNMSQFNGGLGARHHHRVACSPQYPAAVYPEVMTLVAAEYPRLFPENAFLQNRRENGFTWKNIIAELEGIGCSKIEERCLQMRWKRNTPWFGLTQDEIVRRQNQAKKGSETRRYRRITQKELVERSKREPIQIAPAKSWPEAEGFSIGSRTFDESKGPIIEPIVGWGIGRPVDRNPPHLGMGSRIRCRYKTNLYKLKP</sequence>
<dbReference type="EMBL" id="JAVHJL010000012">
    <property type="protein sequence ID" value="KAK6495753.1"/>
    <property type="molecule type" value="Genomic_DNA"/>
</dbReference>